<accession>A0A2S4ZZD4</accession>
<dbReference type="Gene3D" id="3.90.1150.30">
    <property type="match status" value="1"/>
</dbReference>
<dbReference type="Pfam" id="PF04237">
    <property type="entry name" value="YjbR"/>
    <property type="match status" value="1"/>
</dbReference>
<dbReference type="AlphaFoldDB" id="A0A2S4ZZD4"/>
<dbReference type="PANTHER" id="PTHR35145:SF1">
    <property type="entry name" value="CYTOPLASMIC PROTEIN"/>
    <property type="match status" value="1"/>
</dbReference>
<dbReference type="OrthoDB" id="9789813at2"/>
<dbReference type="EMBL" id="PQVF01000013">
    <property type="protein sequence ID" value="POY35213.1"/>
    <property type="molecule type" value="Genomic_DNA"/>
</dbReference>
<protein>
    <recommendedName>
        <fullName evidence="3">MmcQ-like protein</fullName>
    </recommendedName>
</protein>
<dbReference type="Proteomes" id="UP000236893">
    <property type="component" value="Unassembled WGS sequence"/>
</dbReference>
<proteinExistence type="predicted"/>
<evidence type="ECO:0008006" key="3">
    <source>
        <dbReference type="Google" id="ProtNLM"/>
    </source>
</evidence>
<dbReference type="SUPFAM" id="SSF142906">
    <property type="entry name" value="YjbR-like"/>
    <property type="match status" value="1"/>
</dbReference>
<dbReference type="InterPro" id="IPR058532">
    <property type="entry name" value="YjbR/MT2646/Rv2570-like"/>
</dbReference>
<sequence length="114" mass="13193">MNIELLQSICKTLPAVTEDIKWNDHLCFLIGDKMFCVGSLSENFSCSIKVSDEDFVLLTERNDIIPAPYMARYKWVLISNPNALTLQEWELYIHKSYQLIKSKLPKKVLKELGI</sequence>
<dbReference type="InterPro" id="IPR007351">
    <property type="entry name" value="YjbR"/>
</dbReference>
<evidence type="ECO:0000313" key="2">
    <source>
        <dbReference type="Proteomes" id="UP000236893"/>
    </source>
</evidence>
<gene>
    <name evidence="1" type="ORF">C3K47_16685</name>
</gene>
<dbReference type="InterPro" id="IPR038056">
    <property type="entry name" value="YjbR-like_sf"/>
</dbReference>
<dbReference type="RefSeq" id="WP_103790301.1">
    <property type="nucleotide sequence ID" value="NZ_PQVF01000013.1"/>
</dbReference>
<name>A0A2S4ZZD4_9SPHI</name>
<comment type="caution">
    <text evidence="1">The sequence shown here is derived from an EMBL/GenBank/DDBJ whole genome shotgun (WGS) entry which is preliminary data.</text>
</comment>
<organism evidence="1 2">
    <name type="scientific">Solitalea longa</name>
    <dbReference type="NCBI Taxonomy" id="2079460"/>
    <lineage>
        <taxon>Bacteria</taxon>
        <taxon>Pseudomonadati</taxon>
        <taxon>Bacteroidota</taxon>
        <taxon>Sphingobacteriia</taxon>
        <taxon>Sphingobacteriales</taxon>
        <taxon>Sphingobacteriaceae</taxon>
        <taxon>Solitalea</taxon>
    </lineage>
</organism>
<keyword evidence="2" id="KW-1185">Reference proteome</keyword>
<reference evidence="1 2" key="1">
    <citation type="submission" date="2018-01" db="EMBL/GenBank/DDBJ databases">
        <authorList>
            <person name="Gaut B.S."/>
            <person name="Morton B.R."/>
            <person name="Clegg M.T."/>
            <person name="Duvall M.R."/>
        </authorList>
    </citation>
    <scope>NUCLEOTIDE SEQUENCE [LARGE SCALE GENOMIC DNA]</scope>
    <source>
        <strain evidence="1 2">HR-AV</strain>
    </source>
</reference>
<dbReference type="PANTHER" id="PTHR35145">
    <property type="entry name" value="CYTOPLASMIC PROTEIN-RELATED"/>
    <property type="match status" value="1"/>
</dbReference>
<evidence type="ECO:0000313" key="1">
    <source>
        <dbReference type="EMBL" id="POY35213.1"/>
    </source>
</evidence>